<keyword evidence="4" id="KW-1185">Reference proteome</keyword>
<feature type="domain" description="PBP" evidence="2">
    <location>
        <begin position="20"/>
        <end position="249"/>
    </location>
</feature>
<proteinExistence type="predicted"/>
<evidence type="ECO:0000259" key="2">
    <source>
        <dbReference type="Pfam" id="PF12849"/>
    </source>
</evidence>
<comment type="caution">
    <text evidence="3">The sequence shown here is derived from an EMBL/GenBank/DDBJ whole genome shotgun (WGS) entry which is preliminary data.</text>
</comment>
<dbReference type="EMBL" id="VLLF01000001">
    <property type="protein sequence ID" value="TWI92685.1"/>
    <property type="molecule type" value="Genomic_DNA"/>
</dbReference>
<keyword evidence="1" id="KW-0732">Signal</keyword>
<feature type="chain" id="PRO_5021832063" evidence="1">
    <location>
        <begin position="24"/>
        <end position="276"/>
    </location>
</feature>
<dbReference type="AlphaFoldDB" id="A0A562TGL0"/>
<accession>A0A562TGL0</accession>
<organism evidence="3 4">
    <name type="scientific">Roseibium hamelinense</name>
    <dbReference type="NCBI Taxonomy" id="150831"/>
    <lineage>
        <taxon>Bacteria</taxon>
        <taxon>Pseudomonadati</taxon>
        <taxon>Pseudomonadota</taxon>
        <taxon>Alphaproteobacteria</taxon>
        <taxon>Hyphomicrobiales</taxon>
        <taxon>Stappiaceae</taxon>
        <taxon>Roseibium</taxon>
    </lineage>
</organism>
<dbReference type="Proteomes" id="UP000320593">
    <property type="component" value="Unassembled WGS sequence"/>
</dbReference>
<feature type="signal peptide" evidence="1">
    <location>
        <begin position="1"/>
        <end position="23"/>
    </location>
</feature>
<evidence type="ECO:0000313" key="4">
    <source>
        <dbReference type="Proteomes" id="UP000320593"/>
    </source>
</evidence>
<dbReference type="InterPro" id="IPR024370">
    <property type="entry name" value="PBP_domain"/>
</dbReference>
<dbReference type="InterPro" id="IPR052738">
    <property type="entry name" value="ABC-Tungstate_binding"/>
</dbReference>
<dbReference type="SUPFAM" id="SSF53850">
    <property type="entry name" value="Periplasmic binding protein-like II"/>
    <property type="match status" value="1"/>
</dbReference>
<reference evidence="3 4" key="1">
    <citation type="submission" date="2019-07" db="EMBL/GenBank/DDBJ databases">
        <title>Genomic Encyclopedia of Archaeal and Bacterial Type Strains, Phase II (KMG-II): from individual species to whole genera.</title>
        <authorList>
            <person name="Goeker M."/>
        </authorList>
    </citation>
    <scope>NUCLEOTIDE SEQUENCE [LARGE SCALE GENOMIC DNA]</scope>
    <source>
        <strain evidence="3 4">ATCC BAA-252</strain>
    </source>
</reference>
<dbReference type="Gene3D" id="3.40.190.10">
    <property type="entry name" value="Periplasmic binding protein-like II"/>
    <property type="match status" value="2"/>
</dbReference>
<dbReference type="PANTHER" id="PTHR37945:SF1">
    <property type="entry name" value="EXTRACELLULAR TUNGSTATE BINDING PROTEIN"/>
    <property type="match status" value="1"/>
</dbReference>
<evidence type="ECO:0000313" key="3">
    <source>
        <dbReference type="EMBL" id="TWI92685.1"/>
    </source>
</evidence>
<name>A0A562TGL0_9HYPH</name>
<gene>
    <name evidence="3" type="ORF">JM93_00228</name>
</gene>
<sequence>MTVFKSVAAGALALALLAGQAAATEDFIVVQSTTSTQNSGLLDEILPEFEAASGIDVRVVAVGTGQALKNAANGDGDVLLVHAKPAEEKFVADGFGVQRFDVMYNDFVIVGPQDDPAGIRGLGDAPAALAKISQSAAPFASRGDDSGTHKKEQALWNLARVDPAASSGNWYRETGSGMGAILNTASAMNAYTMTDRATWLAFNNKGNLEILTEGDDRLFNQYGVILVNPDKHANVKADLGQTFIDWLTGADGQKAIAGFKVNGEQLFFPNAVSQTN</sequence>
<dbReference type="OrthoDB" id="186379at2"/>
<evidence type="ECO:0000256" key="1">
    <source>
        <dbReference type="SAM" id="SignalP"/>
    </source>
</evidence>
<protein>
    <submittedName>
        <fullName evidence="3">Tungstate transport system substrate-binding protein</fullName>
    </submittedName>
</protein>
<dbReference type="PANTHER" id="PTHR37945">
    <property type="entry name" value="EXTRACELLULAR TUNGSTATE BINDING PROTEIN"/>
    <property type="match status" value="1"/>
</dbReference>
<dbReference type="Pfam" id="PF12849">
    <property type="entry name" value="PBP_like_2"/>
    <property type="match status" value="1"/>
</dbReference>
<dbReference type="RefSeq" id="WP_145340234.1">
    <property type="nucleotide sequence ID" value="NZ_SMLY01000087.1"/>
</dbReference>